<keyword evidence="3" id="KW-1185">Reference proteome</keyword>
<proteinExistence type="predicted"/>
<gene>
    <name evidence="2" type="ORF">PROFUN_00878</name>
</gene>
<protein>
    <submittedName>
        <fullName evidence="2">Uncharacterized protein</fullName>
    </submittedName>
</protein>
<dbReference type="InParanoid" id="A0A2P6P093"/>
<name>A0A2P6P093_9EUKA</name>
<feature type="region of interest" description="Disordered" evidence="1">
    <location>
        <begin position="136"/>
        <end position="168"/>
    </location>
</feature>
<evidence type="ECO:0000313" key="2">
    <source>
        <dbReference type="EMBL" id="PRP89614.1"/>
    </source>
</evidence>
<evidence type="ECO:0000313" key="3">
    <source>
        <dbReference type="Proteomes" id="UP000241769"/>
    </source>
</evidence>
<accession>A0A2P6P093</accession>
<dbReference type="Proteomes" id="UP000241769">
    <property type="component" value="Unassembled WGS sequence"/>
</dbReference>
<reference evidence="2 3" key="1">
    <citation type="journal article" date="2018" name="Genome Biol. Evol.">
        <title>Multiple Roots of Fruiting Body Formation in Amoebozoa.</title>
        <authorList>
            <person name="Hillmann F."/>
            <person name="Forbes G."/>
            <person name="Novohradska S."/>
            <person name="Ferling I."/>
            <person name="Riege K."/>
            <person name="Groth M."/>
            <person name="Westermann M."/>
            <person name="Marz M."/>
            <person name="Spaller T."/>
            <person name="Winckler T."/>
            <person name="Schaap P."/>
            <person name="Glockner G."/>
        </authorList>
    </citation>
    <scope>NUCLEOTIDE SEQUENCE [LARGE SCALE GENOMIC DNA]</scope>
    <source>
        <strain evidence="2 3">Jena</strain>
    </source>
</reference>
<dbReference type="EMBL" id="MDYQ01000002">
    <property type="protein sequence ID" value="PRP89614.1"/>
    <property type="molecule type" value="Genomic_DNA"/>
</dbReference>
<dbReference type="AlphaFoldDB" id="A0A2P6P093"/>
<comment type="caution">
    <text evidence="2">The sequence shown here is derived from an EMBL/GenBank/DDBJ whole genome shotgun (WGS) entry which is preliminary data.</text>
</comment>
<organism evidence="2 3">
    <name type="scientific">Planoprotostelium fungivorum</name>
    <dbReference type="NCBI Taxonomy" id="1890364"/>
    <lineage>
        <taxon>Eukaryota</taxon>
        <taxon>Amoebozoa</taxon>
        <taxon>Evosea</taxon>
        <taxon>Variosea</taxon>
        <taxon>Cavosteliida</taxon>
        <taxon>Cavosteliaceae</taxon>
        <taxon>Planoprotostelium</taxon>
    </lineage>
</organism>
<sequence>MSTYIVSSRLCEMNAGSTLNGHGVPIFSIVPFDITSIRDTTTNWLCFATVTKRWHVLMRGTTVGVLSERRTVRNTHRYRIRGEKAGGHYNRIEKPRRQQQQQRKWQDSFASLMGEVEEMALELKVDTMLRVQEITEQERRTNRNSAPPELASWRNALPGNRRRVRHESPISLTRCGLTMSG</sequence>
<evidence type="ECO:0000256" key="1">
    <source>
        <dbReference type="SAM" id="MobiDB-lite"/>
    </source>
</evidence>